<feature type="domain" description="Guanylate cyclase" evidence="1">
    <location>
        <begin position="266"/>
        <end position="401"/>
    </location>
</feature>
<dbReference type="Gene3D" id="3.30.70.1230">
    <property type="entry name" value="Nucleotide cyclase"/>
    <property type="match status" value="1"/>
</dbReference>
<dbReference type="OMA" id="AVYPCGR"/>
<evidence type="ECO:0000313" key="2">
    <source>
        <dbReference type="EMBL" id="PLT95831.1"/>
    </source>
</evidence>
<dbReference type="PROSITE" id="PS50125">
    <property type="entry name" value="GUANYLATE_CYCLASE_2"/>
    <property type="match status" value="1"/>
</dbReference>
<keyword evidence="5" id="KW-1185">Reference proteome</keyword>
<dbReference type="EMBL" id="NBUC01000147">
    <property type="protein sequence ID" value="PLT95831.1"/>
    <property type="molecule type" value="Genomic_DNA"/>
</dbReference>
<evidence type="ECO:0000313" key="4">
    <source>
        <dbReference type="Proteomes" id="UP000507954"/>
    </source>
</evidence>
<evidence type="ECO:0000313" key="3">
    <source>
        <dbReference type="EMBL" id="VTZ64155.1"/>
    </source>
</evidence>
<dbReference type="GO" id="GO:0006171">
    <property type="term" value="P:cAMP biosynthetic process"/>
    <property type="evidence" value="ECO:0007669"/>
    <property type="project" value="TreeGrafter"/>
</dbReference>
<gene>
    <name evidence="2" type="ORF">BMJ33_27990</name>
    <name evidence="3" type="ORF">EMEDMD4_570035</name>
</gene>
<dbReference type="Pfam" id="PF00211">
    <property type="entry name" value="Guanylate_cyc"/>
    <property type="match status" value="1"/>
</dbReference>
<dbReference type="SUPFAM" id="SSF55073">
    <property type="entry name" value="Nucleotide cyclase"/>
    <property type="match status" value="1"/>
</dbReference>
<reference evidence="3 4" key="3">
    <citation type="submission" date="2019-06" db="EMBL/GenBank/DDBJ databases">
        <authorList>
            <person name="Le Quere A."/>
            <person name="Colella S."/>
        </authorList>
    </citation>
    <scope>NUCLEOTIDE SEQUENCE [LARGE SCALE GENOMIC DNA]</scope>
    <source>
        <strain evidence="3">EmedicaeMD41</strain>
    </source>
</reference>
<name>A0A508X8N8_9HYPH</name>
<evidence type="ECO:0000313" key="5">
    <source>
        <dbReference type="Proteomes" id="UP001190825"/>
    </source>
</evidence>
<protein>
    <submittedName>
        <fullName evidence="2">Adenylate/guanylate cyclase domain-containing protein</fullName>
    </submittedName>
    <submittedName>
        <fullName evidence="3">Putative adenylate/guanylate cyclase</fullName>
    </submittedName>
</protein>
<dbReference type="GO" id="GO:0004016">
    <property type="term" value="F:adenylate cyclase activity"/>
    <property type="evidence" value="ECO:0007669"/>
    <property type="project" value="UniProtKB-ARBA"/>
</dbReference>
<dbReference type="InterPro" id="IPR001054">
    <property type="entry name" value="A/G_cyclase"/>
</dbReference>
<dbReference type="PANTHER" id="PTHR43081:SF11">
    <property type="entry name" value="BLR2264 PROTEIN"/>
    <property type="match status" value="1"/>
</dbReference>
<dbReference type="CDD" id="cd07302">
    <property type="entry name" value="CHD"/>
    <property type="match status" value="1"/>
</dbReference>
<dbReference type="Proteomes" id="UP001190825">
    <property type="component" value="Unassembled WGS sequence"/>
</dbReference>
<dbReference type="AlphaFoldDB" id="A0A508X8N8"/>
<dbReference type="EMBL" id="CABFNB010000125">
    <property type="protein sequence ID" value="VTZ64155.1"/>
    <property type="molecule type" value="Genomic_DNA"/>
</dbReference>
<dbReference type="GO" id="GO:0035556">
    <property type="term" value="P:intracellular signal transduction"/>
    <property type="evidence" value="ECO:0007669"/>
    <property type="project" value="InterPro"/>
</dbReference>
<reference evidence="2" key="1">
    <citation type="submission" date="2017-04" db="EMBL/GenBank/DDBJ databases">
        <authorList>
            <person name="Porter S."/>
            <person name="Friesen M.L."/>
            <person name="Faber-Hammond J."/>
        </authorList>
    </citation>
    <scope>NUCLEOTIDE SEQUENCE</scope>
    <source>
        <strain evidence="2">Str16</strain>
    </source>
</reference>
<sequence>MTTAGGGGSFLSPTGAGFGFLPRASDRCLAACADGNRCRDDEDYGMSPNNDNVSEILLDKVADWLMRTSLSDETLETIVRGFCERLAAAGLPLMRVHLSFSMLHPLYDALGFTWWRGRGVEVSGLRHEELALNPERFLHSPYYYLLSNNLDHVRRRIDPALPSEFPIFDELKEQGATDYIAFMQPLGAESEHGMVGSWTTDRQGGFSDDVIAALLRLQNHLAIAAKVAVLGKLADNMLTTYLGANAGRRVMSGQVRRGDGETVRAVLVMADMRQSTMLAEKEGRQAYIESLNGFFDAIATPFNRNGGQILSFVGDGFIGVYPCGRHKEPSEMASREAFAAVGAATARMAALNAERKTQGRDAIGYGIALHVGNVMFGNVGLRDRLTFSVFGSAVNEVQRLQSLTKKYDHSVVASEAFVNYCGGEWQTLGQEKLRGVRQKFTVLYPRDTALAAIAQERAYDATEDGLSEAEHVMLLYRNKKRLPAPRGLIDKMLQ</sequence>
<dbReference type="InterPro" id="IPR029787">
    <property type="entry name" value="Nucleotide_cyclase"/>
</dbReference>
<dbReference type="PANTHER" id="PTHR43081">
    <property type="entry name" value="ADENYLATE CYCLASE, TERMINAL-DIFFERENTIATION SPECIFIC-RELATED"/>
    <property type="match status" value="1"/>
</dbReference>
<dbReference type="InterPro" id="IPR050697">
    <property type="entry name" value="Adenylyl/Guanylyl_Cyclase_3/4"/>
</dbReference>
<accession>A0A508X8N8</accession>
<reference evidence="2 5" key="2">
    <citation type="journal article" date="2018" name="FEMS Microbiol. Ecol.">
        <title>Co-invading symbiotic mutualists of Medicago polymorpha retain high ancestral diversity and contain diverse accessory genomes.</title>
        <authorList>
            <person name="Porter S.S."/>
            <person name="Faber-Hammond J.J."/>
            <person name="Friesen M.L."/>
        </authorList>
    </citation>
    <scope>NUCLEOTIDE SEQUENCE [LARGE SCALE GENOMIC DNA]</scope>
    <source>
        <strain evidence="2 5">Str16</strain>
    </source>
</reference>
<evidence type="ECO:0000259" key="1">
    <source>
        <dbReference type="PROSITE" id="PS50125"/>
    </source>
</evidence>
<proteinExistence type="predicted"/>
<dbReference type="Proteomes" id="UP000507954">
    <property type="component" value="Unassembled WGS sequence"/>
</dbReference>
<organism evidence="3 4">
    <name type="scientific">Sinorhizobium medicae</name>
    <dbReference type="NCBI Taxonomy" id="110321"/>
    <lineage>
        <taxon>Bacteria</taxon>
        <taxon>Pseudomonadati</taxon>
        <taxon>Pseudomonadota</taxon>
        <taxon>Alphaproteobacteria</taxon>
        <taxon>Hyphomicrobiales</taxon>
        <taxon>Rhizobiaceae</taxon>
        <taxon>Sinorhizobium/Ensifer group</taxon>
        <taxon>Sinorhizobium</taxon>
    </lineage>
</organism>